<keyword evidence="1" id="KW-0472">Membrane</keyword>
<keyword evidence="3" id="KW-1185">Reference proteome</keyword>
<dbReference type="Proteomes" id="UP001362999">
    <property type="component" value="Unassembled WGS sequence"/>
</dbReference>
<reference evidence="2 3" key="1">
    <citation type="journal article" date="2024" name="J Genomics">
        <title>Draft genome sequencing and assembly of Favolaschia claudopus CIRM-BRFM 2984 isolated from oak limbs.</title>
        <authorList>
            <person name="Navarro D."/>
            <person name="Drula E."/>
            <person name="Chaduli D."/>
            <person name="Cazenave R."/>
            <person name="Ahrendt S."/>
            <person name="Wang J."/>
            <person name="Lipzen A."/>
            <person name="Daum C."/>
            <person name="Barry K."/>
            <person name="Grigoriev I.V."/>
            <person name="Favel A."/>
            <person name="Rosso M.N."/>
            <person name="Martin F."/>
        </authorList>
    </citation>
    <scope>NUCLEOTIDE SEQUENCE [LARGE SCALE GENOMIC DNA]</scope>
    <source>
        <strain evidence="2 3">CIRM-BRFM 2984</strain>
    </source>
</reference>
<organism evidence="2 3">
    <name type="scientific">Favolaschia claudopus</name>
    <dbReference type="NCBI Taxonomy" id="2862362"/>
    <lineage>
        <taxon>Eukaryota</taxon>
        <taxon>Fungi</taxon>
        <taxon>Dikarya</taxon>
        <taxon>Basidiomycota</taxon>
        <taxon>Agaricomycotina</taxon>
        <taxon>Agaricomycetes</taxon>
        <taxon>Agaricomycetidae</taxon>
        <taxon>Agaricales</taxon>
        <taxon>Marasmiineae</taxon>
        <taxon>Mycenaceae</taxon>
        <taxon>Favolaschia</taxon>
    </lineage>
</organism>
<gene>
    <name evidence="2" type="ORF">R3P38DRAFT_3069771</name>
</gene>
<feature type="transmembrane region" description="Helical" evidence="1">
    <location>
        <begin position="135"/>
        <end position="157"/>
    </location>
</feature>
<keyword evidence="1" id="KW-1133">Transmembrane helix</keyword>
<evidence type="ECO:0000313" key="2">
    <source>
        <dbReference type="EMBL" id="KAK6996656.1"/>
    </source>
</evidence>
<evidence type="ECO:0000313" key="3">
    <source>
        <dbReference type="Proteomes" id="UP001362999"/>
    </source>
</evidence>
<proteinExistence type="predicted"/>
<sequence length="166" mass="17760">MSTSDKMAIYRMVSVDYKGKHRPLLSLGLSALSFGTITGAYGTVFGGIPYAVEGAVHARPGLRLPTAMKVLRTSSPTVGRWMGASMAIVPVSTYIVDSLGFEDQSFFGQWMAACLTGSWTVFLQHKNAFVRDARLLPFFASGGLTYAALMATLSYGIGPMTDSVGQ</sequence>
<comment type="caution">
    <text evidence="2">The sequence shown here is derived from an EMBL/GenBank/DDBJ whole genome shotgun (WGS) entry which is preliminary data.</text>
</comment>
<keyword evidence="1" id="KW-0812">Transmembrane</keyword>
<protein>
    <submittedName>
        <fullName evidence="2">Uncharacterized protein</fullName>
    </submittedName>
</protein>
<evidence type="ECO:0000256" key="1">
    <source>
        <dbReference type="SAM" id="Phobius"/>
    </source>
</evidence>
<dbReference type="EMBL" id="JAWWNJ010000096">
    <property type="protein sequence ID" value="KAK6996656.1"/>
    <property type="molecule type" value="Genomic_DNA"/>
</dbReference>
<dbReference type="AlphaFoldDB" id="A0AAV9ZZP6"/>
<accession>A0AAV9ZZP6</accession>
<feature type="transmembrane region" description="Helical" evidence="1">
    <location>
        <begin position="106"/>
        <end position="123"/>
    </location>
</feature>
<name>A0AAV9ZZP6_9AGAR</name>